<dbReference type="GO" id="GO:0004252">
    <property type="term" value="F:serine-type endopeptidase activity"/>
    <property type="evidence" value="ECO:0007669"/>
    <property type="project" value="UniProtKB-UniRule"/>
</dbReference>
<dbReference type="PRINTS" id="PR00723">
    <property type="entry name" value="SUBTILISIN"/>
</dbReference>
<keyword evidence="3 5" id="KW-0378">Hydrolase</keyword>
<dbReference type="Gene3D" id="2.60.40.10">
    <property type="entry name" value="Immunoglobulins"/>
    <property type="match status" value="2"/>
</dbReference>
<dbReference type="InterPro" id="IPR000209">
    <property type="entry name" value="Peptidase_S8/S53_dom"/>
</dbReference>
<dbReference type="GO" id="GO:0006508">
    <property type="term" value="P:proteolysis"/>
    <property type="evidence" value="ECO:0007669"/>
    <property type="project" value="UniProtKB-KW"/>
</dbReference>
<dbReference type="PANTHER" id="PTHR43399:SF4">
    <property type="entry name" value="CELL WALL-ASSOCIATED PROTEASE"/>
    <property type="match status" value="1"/>
</dbReference>
<evidence type="ECO:0000256" key="5">
    <source>
        <dbReference type="PROSITE-ProRule" id="PRU01240"/>
    </source>
</evidence>
<sequence>MFVILQFAHIPDSEERTALEKEGVHLLDYIPNNAYTAVVKNQLAPASLLRSGVTSVVELSASQKMEPGLASGKIPAHAIKSPGTVDIWLNYPKTFSFDEITELVKDRGYVIVSDLYKTAQIITVRVPESEIVALASSPFVQYLQPIPGADKPINNKSTVNGRANVLGSSLSIGRNLKGAGVVVGVGDDSNPYQHIDFNNRIINHMGIAGGTHGVHVMGTLGGAGIMDEKYKGFAPLVTMLSQYFSNIFALAGTYVKDYGMVITNNSYGADVNTCLTLGTYDLYSYVLDQQSFQFPYLQHVFASGNSGSMVCSPNPSGFGNILGGYQTAKNVITVGNTNDEGFSISTSSRGPVKDGRIKPEIMAQGTLVVSTSPTDDYATKSGTSMAAPAVSGGLALLNESYRKKNSSNPKNGLLKALICNGATDRGNEGPDHKYGFGWMNLLRSLKMLEAEAYKNDSVYHGDTKEFTITIPANSAQVKVMLYWNDPAAAVFSSQNLVNNLDLKVRNPSGNTVLPLVLSTDPTKLALLAAPGVDNVNNIEQVVINNPVEGTYTISVKGSSIVQNPRQEYFVVYDIIPVSTTLTYPIGKESLVKNDVITISWDSYGNTSSTYTVEYSVDNGANWLPIGSNLVAATRQLSWTVPDVITDKARVRVTQSGSGTQSVSEPFTILGIPEINASDVQCEGYFAVEWGAVSGATDYEVMILSGDEMVRVVNGITTSTRFTINGLSKDSTYYVSVRARLNENPGRRALAIKRKPDNGNCTGTISDNDLKLDAIVTPATSGRKFTSTELSASQSVTVRIKNLDDAGSTDAFTINYAVNETVIYSQTINPLIAAGGTYDHTFPVTADLSAIGTYQIKVILSRGNDPVTSNNVITKTFKQLANPSVTLPFTDDLESLSKQSIIGTQVGLDGGDRYDFTTNVATGRIRSFVSSGISYSGTKALTLDSYKYSSGGVTNYLMATLDLSAYTPGTNDVRLDFVYKNHGQSSDGANKVWIRGKDTDSWIQAYDLYANQKGNDEGYKAVYGLELSRLLQEQSKLFTSSFQIRWGQWGENVAADKTRADGYTIDDIHVYTIIDDMQMLSISSPVAEKCTFESTEGVTVTVRNSSSGVIADLPVKLVVDNGSEITEHIYNIPARSNMDYTFTAKADFSAPGRHTLKVSVAYPTDNYAYNNELTKEYYHSPAVTTLPYLQDFETNDGYWHAEGAFSSWQYGIPSAPKISRAASGRKAWKTGLTGNHNDYELSYLYSPCFSMSGVAAPTLSFSMALDIEVCDPNPCDIAYVEYSGDGGSWTRLGAVGQGTNWYNKTFSDAGSWCVKDYINWHVATIALPTGFSTIRLRFVMSSDAFVSREGIAIDDIHVYDKPNGIYDETSITTAISQTVSASENWSHFLKNNKLVASIKPGSQNLGTTNVQANINTSGVRNTIGQYYHDRSITIKPQTTSLTDSVTLRLYFLDTETENLLSATSCSGCGKPVSAYELGVSEYTSSNKNLEDGDISNNNGGSWLFHSGVRKVPFDKGYFAEFKVKGFSEFWLSKALIGNSAALPVRLISFSAKRLTDSEASEDVLLVWKTAMEENADHFDIEVAVGDDRLKKGDFSKIGEIKAKGNWEGEQSYSLTDNEMGKSDTRYYRLKMVDMDGSFAYSVIRPVLFNEQPNWHIYPNPSKEIFNVVAQANDGELIKVKVLDESGRTLLTTSARGNGFLQKHKIDLSGSAFSSGLYLFEVSSEKDKQVFKVVKE</sequence>
<dbReference type="PROSITE" id="PS00138">
    <property type="entry name" value="SUBTILASE_SER"/>
    <property type="match status" value="1"/>
</dbReference>
<comment type="similarity">
    <text evidence="1 5">Belongs to the peptidase S8 family.</text>
</comment>
<comment type="caution">
    <text evidence="8">The sequence shown here is derived from an EMBL/GenBank/DDBJ whole genome shotgun (WGS) entry which is preliminary data.</text>
</comment>
<dbReference type="SUPFAM" id="SSF49265">
    <property type="entry name" value="Fibronectin type III"/>
    <property type="match status" value="1"/>
</dbReference>
<dbReference type="InterPro" id="IPR051048">
    <property type="entry name" value="Peptidase_S8/S53_subtilisin"/>
</dbReference>
<keyword evidence="9" id="KW-1185">Reference proteome</keyword>
<keyword evidence="4 5" id="KW-0720">Serine protease</keyword>
<dbReference type="InterPro" id="IPR003961">
    <property type="entry name" value="FN3_dom"/>
</dbReference>
<dbReference type="RefSeq" id="WP_229252578.1">
    <property type="nucleotide sequence ID" value="NZ_CAJRAF010000001.1"/>
</dbReference>
<evidence type="ECO:0000256" key="2">
    <source>
        <dbReference type="ARBA" id="ARBA00022670"/>
    </source>
</evidence>
<dbReference type="CDD" id="cd04842">
    <property type="entry name" value="Peptidases_S8_Kp43_protease"/>
    <property type="match status" value="1"/>
</dbReference>
<feature type="active site" description="Charge relay system" evidence="5">
    <location>
        <position position="212"/>
    </location>
</feature>
<dbReference type="InterPro" id="IPR036852">
    <property type="entry name" value="Peptidase_S8/S53_dom_sf"/>
</dbReference>
<dbReference type="InterPro" id="IPR026444">
    <property type="entry name" value="Secre_tail"/>
</dbReference>
<proteinExistence type="inferred from homology"/>
<dbReference type="InterPro" id="IPR034058">
    <property type="entry name" value="TagA/B/C/D_pept_dom"/>
</dbReference>
<dbReference type="Proteomes" id="UP000680038">
    <property type="component" value="Unassembled WGS sequence"/>
</dbReference>
<evidence type="ECO:0000313" key="9">
    <source>
        <dbReference type="Proteomes" id="UP000680038"/>
    </source>
</evidence>
<accession>A0A916J7W5</accession>
<evidence type="ECO:0000256" key="1">
    <source>
        <dbReference type="ARBA" id="ARBA00011073"/>
    </source>
</evidence>
<name>A0A916J7W5_9BACT</name>
<evidence type="ECO:0000313" key="8">
    <source>
        <dbReference type="EMBL" id="CAG4988935.1"/>
    </source>
</evidence>
<dbReference type="PANTHER" id="PTHR43399">
    <property type="entry name" value="SUBTILISIN-RELATED"/>
    <property type="match status" value="1"/>
</dbReference>
<dbReference type="Gene3D" id="2.60.120.260">
    <property type="entry name" value="Galactose-binding domain-like"/>
    <property type="match status" value="1"/>
</dbReference>
<feature type="domain" description="Secretion system C-terminal sorting" evidence="7">
    <location>
        <begin position="1655"/>
        <end position="1731"/>
    </location>
</feature>
<reference evidence="8" key="1">
    <citation type="submission" date="2021-04" db="EMBL/GenBank/DDBJ databases">
        <authorList>
            <person name="Rodrigo-Torres L."/>
            <person name="Arahal R. D."/>
            <person name="Lucena T."/>
        </authorList>
    </citation>
    <scope>NUCLEOTIDE SEQUENCE</scope>
    <source>
        <strain evidence="8">CECT 9275</strain>
    </source>
</reference>
<dbReference type="InterPro" id="IPR013783">
    <property type="entry name" value="Ig-like_fold"/>
</dbReference>
<feature type="active site" description="Charge relay system" evidence="5">
    <location>
        <position position="187"/>
    </location>
</feature>
<dbReference type="Gene3D" id="3.40.50.200">
    <property type="entry name" value="Peptidase S8/S53 domain"/>
    <property type="match status" value="1"/>
</dbReference>
<protein>
    <recommendedName>
        <fullName evidence="10">Por secretion system C-terminal sorting domain-containing protein</fullName>
    </recommendedName>
</protein>
<dbReference type="CDD" id="cd00063">
    <property type="entry name" value="FN3"/>
    <property type="match status" value="1"/>
</dbReference>
<dbReference type="Gene3D" id="2.60.120.380">
    <property type="match status" value="1"/>
</dbReference>
<dbReference type="EMBL" id="CAJRAF010000001">
    <property type="protein sequence ID" value="CAG4988935.1"/>
    <property type="molecule type" value="Genomic_DNA"/>
</dbReference>
<keyword evidence="2 5" id="KW-0645">Protease</keyword>
<feature type="domain" description="Peptidase S8/S53" evidence="6">
    <location>
        <begin position="178"/>
        <end position="437"/>
    </location>
</feature>
<evidence type="ECO:0000256" key="4">
    <source>
        <dbReference type="ARBA" id="ARBA00022825"/>
    </source>
</evidence>
<dbReference type="InterPro" id="IPR023828">
    <property type="entry name" value="Peptidase_S8_Ser-AS"/>
</dbReference>
<organism evidence="8 9">
    <name type="scientific">Dyadobacter helix</name>
    <dbReference type="NCBI Taxonomy" id="2822344"/>
    <lineage>
        <taxon>Bacteria</taxon>
        <taxon>Pseudomonadati</taxon>
        <taxon>Bacteroidota</taxon>
        <taxon>Cytophagia</taxon>
        <taxon>Cytophagales</taxon>
        <taxon>Spirosomataceae</taxon>
        <taxon>Dyadobacter</taxon>
    </lineage>
</organism>
<dbReference type="PROSITE" id="PS51892">
    <property type="entry name" value="SUBTILASE"/>
    <property type="match status" value="1"/>
</dbReference>
<evidence type="ECO:0000259" key="6">
    <source>
        <dbReference type="Pfam" id="PF00082"/>
    </source>
</evidence>
<dbReference type="Pfam" id="PF00082">
    <property type="entry name" value="Peptidase_S8"/>
    <property type="match status" value="1"/>
</dbReference>
<evidence type="ECO:0000259" key="7">
    <source>
        <dbReference type="Pfam" id="PF18962"/>
    </source>
</evidence>
<dbReference type="InterPro" id="IPR015500">
    <property type="entry name" value="Peptidase_S8_subtilisin-rel"/>
</dbReference>
<dbReference type="Pfam" id="PF18962">
    <property type="entry name" value="Por_Secre_tail"/>
    <property type="match status" value="1"/>
</dbReference>
<dbReference type="InterPro" id="IPR036116">
    <property type="entry name" value="FN3_sf"/>
</dbReference>
<gene>
    <name evidence="8" type="ORF">DYBT9275_00189</name>
</gene>
<evidence type="ECO:0008006" key="10">
    <source>
        <dbReference type="Google" id="ProtNLM"/>
    </source>
</evidence>
<dbReference type="NCBIfam" id="TIGR04183">
    <property type="entry name" value="Por_Secre_tail"/>
    <property type="match status" value="1"/>
</dbReference>
<feature type="active site" description="Charge relay system" evidence="5">
    <location>
        <position position="384"/>
    </location>
</feature>
<evidence type="ECO:0000256" key="3">
    <source>
        <dbReference type="ARBA" id="ARBA00022801"/>
    </source>
</evidence>
<dbReference type="SUPFAM" id="SSF52743">
    <property type="entry name" value="Subtilisin-like"/>
    <property type="match status" value="1"/>
</dbReference>